<gene>
    <name evidence="2" type="ORF">H0485_16930</name>
</gene>
<name>A0ABS8CQM9_9RHOB</name>
<accession>A0ABS8CQM9</accession>
<feature type="region of interest" description="Disordered" evidence="1">
    <location>
        <begin position="641"/>
        <end position="663"/>
    </location>
</feature>
<dbReference type="Proteomes" id="UP001198571">
    <property type="component" value="Unassembled WGS sequence"/>
</dbReference>
<keyword evidence="3" id="KW-1185">Reference proteome</keyword>
<comment type="caution">
    <text evidence="2">The sequence shown here is derived from an EMBL/GenBank/DDBJ whole genome shotgun (WGS) entry which is preliminary data.</text>
</comment>
<dbReference type="EMBL" id="JACDXX010000019">
    <property type="protein sequence ID" value="MCB5411678.1"/>
    <property type="molecule type" value="Genomic_DNA"/>
</dbReference>
<organism evidence="2 3">
    <name type="scientific">Pseudogemmobacter faecipullorum</name>
    <dbReference type="NCBI Taxonomy" id="2755041"/>
    <lineage>
        <taxon>Bacteria</taxon>
        <taxon>Pseudomonadati</taxon>
        <taxon>Pseudomonadota</taxon>
        <taxon>Alphaproteobacteria</taxon>
        <taxon>Rhodobacterales</taxon>
        <taxon>Paracoccaceae</taxon>
        <taxon>Pseudogemmobacter</taxon>
    </lineage>
</organism>
<proteinExistence type="predicted"/>
<sequence length="663" mass="75661">MARLPEAGHQIASQEPPVDYDEEAELERYYAEESLRMAQEAASQPPIVWEGRWERPRPEEERLAVVVKVGERYHPGFISSDVRTSAESLHWSAFSFSNLEDARQKFYLGGNEFEHAYIAEMTGGFDAVPPSVIYRGIPEINEPPKLNSPERAENRMIAAHYMSKMKELMGDDPEKNLRERFPELPDVFVRDLVAQTVQIIERVEPELAKYKHLDSENERKLVWSSPETKQMGYAFLDEETQIVMQIGDRFHPGVKTVDSRTRENELTVSSFSFASLEEAIDNPYTGRHSLEYDYIYRNTQRFMAEIPEHVISDSTTPYSYPTYELYRPEDADNRMEAKKYLDGLGQIMGDSKEDFQQRFPELPADFVDEFYETRQALIQQIGAELVAYQTIRTDAEKAMALADELLGYEAMRKAYLDPVTSYALQNDGAGYNREVTVFVPHGMLDEVAKSSHTSRYMTLDDAVTSYERSFRNRNEPIPWGFNDTGDAEKEGYFHAYLIQRDGEKGDGLSVHFRELERGMVKPETYVEQSRTADGEDVSLPILTGKGMVQHVTRNVSSMALDTDYKAAAFMAIHTGLADADYEPMQQRDIASGRDPEIYTAAGKALFVPQQAGDRADITRLLDRAYGLDQNEAEKVLASVERYQSSNMEKPQTRGYGFSYSPSR</sequence>
<evidence type="ECO:0000313" key="3">
    <source>
        <dbReference type="Proteomes" id="UP001198571"/>
    </source>
</evidence>
<evidence type="ECO:0000313" key="2">
    <source>
        <dbReference type="EMBL" id="MCB5411678.1"/>
    </source>
</evidence>
<evidence type="ECO:0000256" key="1">
    <source>
        <dbReference type="SAM" id="MobiDB-lite"/>
    </source>
</evidence>
<protein>
    <submittedName>
        <fullName evidence="2">Uncharacterized protein</fullName>
    </submittedName>
</protein>
<reference evidence="2 3" key="1">
    <citation type="submission" date="2020-07" db="EMBL/GenBank/DDBJ databases">
        <title>Pseudogemmobacter sp. nov., isolated from poultry manure in Taiwan.</title>
        <authorList>
            <person name="Lin S.-Y."/>
            <person name="Tang Y.-S."/>
            <person name="Young C.-C."/>
        </authorList>
    </citation>
    <scope>NUCLEOTIDE SEQUENCE [LARGE SCALE GENOMIC DNA]</scope>
    <source>
        <strain evidence="2 3">CC-YST710</strain>
    </source>
</reference>
<dbReference type="RefSeq" id="WP_226937133.1">
    <property type="nucleotide sequence ID" value="NZ_JACDXX010000019.1"/>
</dbReference>